<protein>
    <recommendedName>
        <fullName evidence="3">RNase H type-1 domain-containing protein</fullName>
    </recommendedName>
</protein>
<dbReference type="Proteomes" id="UP000593568">
    <property type="component" value="Unassembled WGS sequence"/>
</dbReference>
<comment type="caution">
    <text evidence="1">The sequence shown here is derived from an EMBL/GenBank/DDBJ whole genome shotgun (WGS) entry which is preliminary data.</text>
</comment>
<gene>
    <name evidence="1" type="ORF">Gotri_028084</name>
</gene>
<dbReference type="PANTHER" id="PTHR47074">
    <property type="entry name" value="BNAC02G40300D PROTEIN"/>
    <property type="match status" value="1"/>
</dbReference>
<reference evidence="1 2" key="1">
    <citation type="journal article" date="2019" name="Genome Biol. Evol.">
        <title>Insights into the evolution of the New World diploid cottons (Gossypium, subgenus Houzingenia) based on genome sequencing.</title>
        <authorList>
            <person name="Grover C.E."/>
            <person name="Arick M.A. 2nd"/>
            <person name="Thrash A."/>
            <person name="Conover J.L."/>
            <person name="Sanders W.S."/>
            <person name="Peterson D.G."/>
            <person name="Frelichowski J.E."/>
            <person name="Scheffler J.A."/>
            <person name="Scheffler B.E."/>
            <person name="Wendel J.F."/>
        </authorList>
    </citation>
    <scope>NUCLEOTIDE SEQUENCE [LARGE SCALE GENOMIC DNA]</scope>
    <source>
        <strain evidence="1">8</strain>
        <tissue evidence="1">Leaf</tissue>
    </source>
</reference>
<accession>A0A7J9FTF9</accession>
<evidence type="ECO:0000313" key="2">
    <source>
        <dbReference type="Proteomes" id="UP000593568"/>
    </source>
</evidence>
<dbReference type="AlphaFoldDB" id="A0A7J9FTF9"/>
<dbReference type="PANTHER" id="PTHR47074:SF48">
    <property type="entry name" value="POLYNUCLEOTIDYL TRANSFERASE, RIBONUCLEASE H-LIKE SUPERFAMILY PROTEIN"/>
    <property type="match status" value="1"/>
</dbReference>
<evidence type="ECO:0000313" key="1">
    <source>
        <dbReference type="EMBL" id="MBA0788596.1"/>
    </source>
</evidence>
<dbReference type="InterPro" id="IPR052929">
    <property type="entry name" value="RNase_H-like_EbsB-rel"/>
</dbReference>
<proteinExistence type="predicted"/>
<evidence type="ECO:0008006" key="3">
    <source>
        <dbReference type="Google" id="ProtNLM"/>
    </source>
</evidence>
<organism evidence="1 2">
    <name type="scientific">Gossypium trilobum</name>
    <dbReference type="NCBI Taxonomy" id="34281"/>
    <lineage>
        <taxon>Eukaryota</taxon>
        <taxon>Viridiplantae</taxon>
        <taxon>Streptophyta</taxon>
        <taxon>Embryophyta</taxon>
        <taxon>Tracheophyta</taxon>
        <taxon>Spermatophyta</taxon>
        <taxon>Magnoliopsida</taxon>
        <taxon>eudicotyledons</taxon>
        <taxon>Gunneridae</taxon>
        <taxon>Pentapetalae</taxon>
        <taxon>rosids</taxon>
        <taxon>malvids</taxon>
        <taxon>Malvales</taxon>
        <taxon>Malvaceae</taxon>
        <taxon>Malvoideae</taxon>
        <taxon>Gossypium</taxon>
    </lineage>
</organism>
<sequence length="141" mass="16100">MKNYACCIDWLEDVMRVLDKKVVAGFFTTLWNTWNNRNNHIFSSKEDEARVWKKPQCRFVKVNFDASVAPNKTGYGMVARDEDGFVIGGGGDLKEEALTVEWAKIYAFEESLKLARTLNISKALFETEASFFIASEMGSYM</sequence>
<dbReference type="EMBL" id="JABEZW010228119">
    <property type="protein sequence ID" value="MBA0788596.1"/>
    <property type="molecule type" value="Genomic_DNA"/>
</dbReference>
<keyword evidence="2" id="KW-1185">Reference proteome</keyword>
<name>A0A7J9FTF9_9ROSI</name>